<dbReference type="Proteomes" id="UP000533637">
    <property type="component" value="Unassembled WGS sequence"/>
</dbReference>
<reference evidence="1 2" key="1">
    <citation type="submission" date="2020-08" db="EMBL/GenBank/DDBJ databases">
        <title>Genomic Encyclopedia of Type Strains, Phase IV (KMG-IV): sequencing the most valuable type-strain genomes for metagenomic binning, comparative biology and taxonomic classification.</title>
        <authorList>
            <person name="Goeker M."/>
        </authorList>
    </citation>
    <scope>NUCLEOTIDE SEQUENCE [LARGE SCALE GENOMIC DNA]</scope>
    <source>
        <strain evidence="1 2">DSM 102983</strain>
    </source>
</reference>
<sequence>MKNKNLNEMSNEELWQLFPIILSAHDRDWPNRYETEKDRLVKAIGAENIVRISHIGSTSVPGLTAKPTIDILLEIQLETDLIRLIPTIEAEGYIYSPQPGNPPPHMMFMKGYTPEGFKGQAFHLHIRYSGDWDELYFRDYLLSHPDTAQAYGELKVKLQKEYEHDRDGYTDAKTGFIREITNRAKEQV</sequence>
<keyword evidence="2" id="KW-1185">Reference proteome</keyword>
<dbReference type="EMBL" id="JACHOC010000008">
    <property type="protein sequence ID" value="MBB4623831.1"/>
    <property type="molecule type" value="Genomic_DNA"/>
</dbReference>
<dbReference type="InterPro" id="IPR043519">
    <property type="entry name" value="NT_sf"/>
</dbReference>
<protein>
    <submittedName>
        <fullName evidence="1">GrpB-like predicted nucleotidyltransferase (UPF0157 family)</fullName>
    </submittedName>
</protein>
<accession>A0ABR6KQX5</accession>
<organism evidence="1 2">
    <name type="scientific">Parabacteroides faecis</name>
    <dbReference type="NCBI Taxonomy" id="1217282"/>
    <lineage>
        <taxon>Bacteria</taxon>
        <taxon>Pseudomonadati</taxon>
        <taxon>Bacteroidota</taxon>
        <taxon>Bacteroidia</taxon>
        <taxon>Bacteroidales</taxon>
        <taxon>Tannerellaceae</taxon>
        <taxon>Parabacteroides</taxon>
    </lineage>
</organism>
<proteinExistence type="predicted"/>
<dbReference type="PANTHER" id="PTHR34822">
    <property type="entry name" value="GRPB DOMAIN PROTEIN (AFU_ORTHOLOGUE AFUA_1G01530)"/>
    <property type="match status" value="1"/>
</dbReference>
<dbReference type="SUPFAM" id="SSF81301">
    <property type="entry name" value="Nucleotidyltransferase"/>
    <property type="match status" value="1"/>
</dbReference>
<gene>
    <name evidence="1" type="ORF">GGQ57_003755</name>
</gene>
<dbReference type="InterPro" id="IPR007344">
    <property type="entry name" value="GrpB/CoaE"/>
</dbReference>
<evidence type="ECO:0000313" key="2">
    <source>
        <dbReference type="Proteomes" id="UP000533637"/>
    </source>
</evidence>
<dbReference type="Pfam" id="PF04229">
    <property type="entry name" value="GrpB"/>
    <property type="match status" value="1"/>
</dbReference>
<comment type="caution">
    <text evidence="1">The sequence shown here is derived from an EMBL/GenBank/DDBJ whole genome shotgun (WGS) entry which is preliminary data.</text>
</comment>
<dbReference type="PANTHER" id="PTHR34822:SF1">
    <property type="entry name" value="GRPB FAMILY PROTEIN"/>
    <property type="match status" value="1"/>
</dbReference>
<name>A0ABR6KQX5_9BACT</name>
<evidence type="ECO:0000313" key="1">
    <source>
        <dbReference type="EMBL" id="MBB4623831.1"/>
    </source>
</evidence>
<dbReference type="RefSeq" id="WP_183671750.1">
    <property type="nucleotide sequence ID" value="NZ_BMPB01000020.1"/>
</dbReference>
<dbReference type="Gene3D" id="3.30.460.10">
    <property type="entry name" value="Beta Polymerase, domain 2"/>
    <property type="match status" value="1"/>
</dbReference>